<dbReference type="RefSeq" id="WP_008379136.1">
    <property type="nucleotide sequence ID" value="NZ_BAOP01000015.1"/>
</dbReference>
<dbReference type="AlphaFoldDB" id="M3TFL2"/>
<organism evidence="2 3">
    <name type="scientific">Gordonia malaquae NBRC 108250</name>
    <dbReference type="NCBI Taxonomy" id="1223542"/>
    <lineage>
        <taxon>Bacteria</taxon>
        <taxon>Bacillati</taxon>
        <taxon>Actinomycetota</taxon>
        <taxon>Actinomycetes</taxon>
        <taxon>Mycobacteriales</taxon>
        <taxon>Gordoniaceae</taxon>
        <taxon>Gordonia</taxon>
    </lineage>
</organism>
<keyword evidence="1" id="KW-0472">Membrane</keyword>
<name>M3TFL2_GORML</name>
<keyword evidence="1" id="KW-0812">Transmembrane</keyword>
<dbReference type="Proteomes" id="UP000035009">
    <property type="component" value="Unassembled WGS sequence"/>
</dbReference>
<evidence type="ECO:0000313" key="3">
    <source>
        <dbReference type="Proteomes" id="UP000035009"/>
    </source>
</evidence>
<feature type="transmembrane region" description="Helical" evidence="1">
    <location>
        <begin position="30"/>
        <end position="50"/>
    </location>
</feature>
<keyword evidence="1" id="KW-1133">Transmembrane helix</keyword>
<evidence type="ECO:0000313" key="2">
    <source>
        <dbReference type="EMBL" id="GAC80231.1"/>
    </source>
</evidence>
<proteinExistence type="predicted"/>
<keyword evidence="3" id="KW-1185">Reference proteome</keyword>
<sequence>MATDDTARTDRTRRANATLYRHPLWIVGRIVDVLFSLVVLGAIAGAIVWLNNDTNALWPALVWPIAVAVLLRWWGNKFNKLAREGVLTERTVGDC</sequence>
<feature type="transmembrane region" description="Helical" evidence="1">
    <location>
        <begin position="56"/>
        <end position="74"/>
    </location>
</feature>
<gene>
    <name evidence="2" type="ORF">GM1_015_01070</name>
</gene>
<reference evidence="2 3" key="1">
    <citation type="submission" date="2013-02" db="EMBL/GenBank/DDBJ databases">
        <title>Whole genome shotgun sequence of Gordonia malaquae NBRC 108250.</title>
        <authorList>
            <person name="Yoshida I."/>
            <person name="Hosoyama A."/>
            <person name="Tsuchikane K."/>
            <person name="Ando Y."/>
            <person name="Baba S."/>
            <person name="Ohji S."/>
            <person name="Hamada M."/>
            <person name="Tamura T."/>
            <person name="Yamazoe A."/>
            <person name="Yamazaki S."/>
            <person name="Fujita N."/>
        </authorList>
    </citation>
    <scope>NUCLEOTIDE SEQUENCE [LARGE SCALE GENOMIC DNA]</scope>
    <source>
        <strain evidence="2 3">NBRC 108250</strain>
    </source>
</reference>
<accession>M3TFL2</accession>
<protein>
    <submittedName>
        <fullName evidence="2">Uncharacterized protein</fullName>
    </submittedName>
</protein>
<evidence type="ECO:0000256" key="1">
    <source>
        <dbReference type="SAM" id="Phobius"/>
    </source>
</evidence>
<dbReference type="EMBL" id="BAOP01000015">
    <property type="protein sequence ID" value="GAC80231.1"/>
    <property type="molecule type" value="Genomic_DNA"/>
</dbReference>
<comment type="caution">
    <text evidence="2">The sequence shown here is derived from an EMBL/GenBank/DDBJ whole genome shotgun (WGS) entry which is preliminary data.</text>
</comment>